<evidence type="ECO:0000313" key="3">
    <source>
        <dbReference type="EMBL" id="KAF8004530.1"/>
    </source>
</evidence>
<sequence>MNIHDGEYDIDLLVLKDNVPENPSLAIRYGFIPDSMDQASPVTLFQNDDICILEAHLVDKVKQSGLLPIIFEGVPQRQRPIQHGLALVSDSYYLSFLPADKKLRDSFSVLLRNLDSTVRVNKSRNAEKWRTLINLWRNGSTKPSPKPGALVVEAREPARQRSAHTLSPLMQKRPGKPPRNSARAKMLTNSSNESAATFSDAQRTINGASKRPPARGAEARNDIISVSDFEDLSSEEEGAFPIFDASDVDQGRGRGSKDVVSKQGSSLHSTDKRVDVEDVEDVEGNGESKVQGPKRGKSTNAEMDDDFADLEDQLDEVLDTKQTQRSFVSSESDDDSDGGPFASAPIVIDVAEDRKPAKRPKVQNLSASSKPISLRDMHGGGKNDYLSSSEEE</sequence>
<gene>
    <name evidence="3" type="ORF">HF325_001978</name>
</gene>
<feature type="domain" description="Transcription elongation factor Eaf N-terminal" evidence="2">
    <location>
        <begin position="19"/>
        <end position="125"/>
    </location>
</feature>
<feature type="compositionally biased region" description="Polar residues" evidence="1">
    <location>
        <begin position="187"/>
        <end position="207"/>
    </location>
</feature>
<protein>
    <recommendedName>
        <fullName evidence="2">Transcription elongation factor Eaf N-terminal domain-containing protein</fullName>
    </recommendedName>
</protein>
<evidence type="ECO:0000259" key="2">
    <source>
        <dbReference type="Pfam" id="PF09816"/>
    </source>
</evidence>
<name>A0A8H7LED2_9ASCO</name>
<dbReference type="Proteomes" id="UP000649328">
    <property type="component" value="Unassembled WGS sequence"/>
</dbReference>
<reference evidence="3" key="1">
    <citation type="submission" date="2020-10" db="EMBL/GenBank/DDBJ databases">
        <title>The Whole-Genome Sequence of Metschnikowia persimmonesis, a Novel Endophytic Yeast Species Isolated from Medicinal Plant Diospyros kaki Thumb.</title>
        <authorList>
            <person name="Rahmat E."/>
            <person name="Kang Y."/>
        </authorList>
    </citation>
    <scope>NUCLEOTIDE SEQUENCE</scope>
    <source>
        <strain evidence="3">KIOM G15050</strain>
    </source>
</reference>
<evidence type="ECO:0000313" key="4">
    <source>
        <dbReference type="Proteomes" id="UP000649328"/>
    </source>
</evidence>
<dbReference type="Pfam" id="PF09816">
    <property type="entry name" value="EAF"/>
    <property type="match status" value="1"/>
</dbReference>
<dbReference type="InterPro" id="IPR019194">
    <property type="entry name" value="Tscrpt_elong_fac_Eaf_N"/>
</dbReference>
<feature type="region of interest" description="Disordered" evidence="1">
    <location>
        <begin position="241"/>
        <end position="392"/>
    </location>
</feature>
<feature type="compositionally biased region" description="Acidic residues" evidence="1">
    <location>
        <begin position="302"/>
        <end position="317"/>
    </location>
</feature>
<evidence type="ECO:0000256" key="1">
    <source>
        <dbReference type="SAM" id="MobiDB-lite"/>
    </source>
</evidence>
<keyword evidence="4" id="KW-1185">Reference proteome</keyword>
<dbReference type="AlphaFoldDB" id="A0A8H7LED2"/>
<accession>A0A8H7LED2</accession>
<feature type="region of interest" description="Disordered" evidence="1">
    <location>
        <begin position="156"/>
        <end position="221"/>
    </location>
</feature>
<dbReference type="OrthoDB" id="3998262at2759"/>
<organism evidence="3 4">
    <name type="scientific">Metschnikowia pulcherrima</name>
    <dbReference type="NCBI Taxonomy" id="27326"/>
    <lineage>
        <taxon>Eukaryota</taxon>
        <taxon>Fungi</taxon>
        <taxon>Dikarya</taxon>
        <taxon>Ascomycota</taxon>
        <taxon>Saccharomycotina</taxon>
        <taxon>Pichiomycetes</taxon>
        <taxon>Metschnikowiaceae</taxon>
        <taxon>Metschnikowia</taxon>
    </lineage>
</organism>
<comment type="caution">
    <text evidence="3">The sequence shown here is derived from an EMBL/GenBank/DDBJ whole genome shotgun (WGS) entry which is preliminary data.</text>
</comment>
<proteinExistence type="predicted"/>
<dbReference type="EMBL" id="JACBPP010000002">
    <property type="protein sequence ID" value="KAF8004530.1"/>
    <property type="molecule type" value="Genomic_DNA"/>
</dbReference>
<feature type="compositionally biased region" description="Basic and acidic residues" evidence="1">
    <location>
        <begin position="249"/>
        <end position="260"/>
    </location>
</feature>